<feature type="transmembrane region" description="Helical" evidence="2">
    <location>
        <begin position="129"/>
        <end position="151"/>
    </location>
</feature>
<comment type="caution">
    <text evidence="3">The sequence shown here is derived from an EMBL/GenBank/DDBJ whole genome shotgun (WGS) entry which is preliminary data.</text>
</comment>
<dbReference type="OrthoDB" id="289972at2"/>
<keyword evidence="2" id="KW-1133">Transmembrane helix</keyword>
<dbReference type="Gene3D" id="1.20.120.1200">
    <property type="entry name" value="NADH-ubiquinone/plastoquinone oxidoreductase chain 6, subunit NuoJ"/>
    <property type="match status" value="2"/>
</dbReference>
<comment type="subcellular location">
    <subcellularLocation>
        <location evidence="2">Cell membrane</location>
        <topology evidence="2">Multi-pass membrane protein</topology>
    </subcellularLocation>
</comment>
<keyword evidence="2" id="KW-1003">Cell membrane</keyword>
<feature type="transmembrane region" description="Helical" evidence="2">
    <location>
        <begin position="42"/>
        <end position="64"/>
    </location>
</feature>
<dbReference type="AlphaFoldDB" id="A0A225DSY8"/>
<keyword evidence="2" id="KW-0874">Quinone</keyword>
<dbReference type="Proteomes" id="UP000214646">
    <property type="component" value="Unassembled WGS sequence"/>
</dbReference>
<accession>A0A225DSY8</accession>
<feature type="transmembrane region" description="Helical" evidence="2">
    <location>
        <begin position="101"/>
        <end position="123"/>
    </location>
</feature>
<dbReference type="InterPro" id="IPR042106">
    <property type="entry name" value="Nuo/plastoQ_OxRdtase_6_NuoJ"/>
</dbReference>
<evidence type="ECO:0000256" key="2">
    <source>
        <dbReference type="RuleBase" id="RU004429"/>
    </source>
</evidence>
<keyword evidence="2" id="KW-0812">Transmembrane</keyword>
<comment type="function">
    <text evidence="2">NDH-1 shuttles electrons from NADH, via FMN and iron-sulfur (Fe-S) centers, to quinones in the respiratory chain. Couples the redox reaction to proton translocation (for every two electrons transferred, four hydrogen ions are translocated across the cytoplasmic membrane), and thus conserves the redox energy in a proton gradient.</text>
</comment>
<dbReference type="GO" id="GO:0048038">
    <property type="term" value="F:quinone binding"/>
    <property type="evidence" value="ECO:0007669"/>
    <property type="project" value="UniProtKB-UniRule"/>
</dbReference>
<dbReference type="EMBL" id="NIDE01000005">
    <property type="protein sequence ID" value="OWK41658.1"/>
    <property type="molecule type" value="Genomic_DNA"/>
</dbReference>
<dbReference type="PANTHER" id="PTHR33269">
    <property type="entry name" value="NADH-UBIQUINONE OXIDOREDUCTASE CHAIN 6"/>
    <property type="match status" value="1"/>
</dbReference>
<dbReference type="GO" id="GO:0008137">
    <property type="term" value="F:NADH dehydrogenase (ubiquinone) activity"/>
    <property type="evidence" value="ECO:0007669"/>
    <property type="project" value="UniProtKB-UniRule"/>
</dbReference>
<comment type="caution">
    <text evidence="2">Lacks conserved residue(s) required for the propagation of feature annotation.</text>
</comment>
<name>A0A225DSY8_9BACT</name>
<keyword evidence="2" id="KW-0472">Membrane</keyword>
<feature type="transmembrane region" description="Helical" evidence="2">
    <location>
        <begin position="163"/>
        <end position="182"/>
    </location>
</feature>
<dbReference type="InterPro" id="IPR001457">
    <property type="entry name" value="NADH_UbQ/plastoQ_OxRdtase_su6"/>
</dbReference>
<reference evidence="4" key="1">
    <citation type="submission" date="2017-06" db="EMBL/GenBank/DDBJ databases">
        <title>Genome analysis of Fimbriiglobus ruber SP5, the first member of the order Planctomycetales with confirmed chitinolytic capability.</title>
        <authorList>
            <person name="Ravin N.V."/>
            <person name="Rakitin A.L."/>
            <person name="Ivanova A.A."/>
            <person name="Beletsky A.V."/>
            <person name="Kulichevskaya I.S."/>
            <person name="Mardanov A.V."/>
            <person name="Dedysh S.N."/>
        </authorList>
    </citation>
    <scope>NUCLEOTIDE SEQUENCE [LARGE SCALE GENOMIC DNA]</scope>
    <source>
        <strain evidence="4">SP5</strain>
    </source>
</reference>
<keyword evidence="2" id="KW-0520">NAD</keyword>
<sequence>MTPLAAIFDTPAGRVASGQVAAAVVLGTLGFYFLLPRPRGRSVALGTFLAIASAVATGAFLYTAFGKPAGDIVGQVLFWLFSGGAVLFGGILVTQKNPARGAMAFAFVILSSCGLFLLLAAPFLMAATIIIYAGAIIVTFLFVLMLSHAGGPSDENDRSREPLLGSLGGLAFAGLVLFTLYLSSPAAADAGESPVDGFPLPSAPPGMTDKAILREIATELDRAAKSGTKDELLGRDFNAKTRDRLALIGTSSAEAGQSIPADVARPTRAVPFPPTTAKQTQALKIKSQQTFDDIENLLLGPNPDLNAAHDQLLVLRNDVLRLAGRGDLPARNVAAIGYALYSEHLLAVEMAGTLLLVATIGAVAIAHRKQGGAA</sequence>
<dbReference type="EC" id="7.1.1.-" evidence="2"/>
<feature type="transmembrane region" description="Helical" evidence="2">
    <location>
        <begin position="16"/>
        <end position="35"/>
    </location>
</feature>
<organism evidence="3 4">
    <name type="scientific">Fimbriiglobus ruber</name>
    <dbReference type="NCBI Taxonomy" id="1908690"/>
    <lineage>
        <taxon>Bacteria</taxon>
        <taxon>Pseudomonadati</taxon>
        <taxon>Planctomycetota</taxon>
        <taxon>Planctomycetia</taxon>
        <taxon>Gemmatales</taxon>
        <taxon>Gemmataceae</taxon>
        <taxon>Fimbriiglobus</taxon>
    </lineage>
</organism>
<dbReference type="Pfam" id="PF00499">
    <property type="entry name" value="Oxidored_q3"/>
    <property type="match status" value="1"/>
</dbReference>
<feature type="transmembrane region" description="Helical" evidence="2">
    <location>
        <begin position="76"/>
        <end position="94"/>
    </location>
</feature>
<dbReference type="RefSeq" id="WP_088254937.1">
    <property type="nucleotide sequence ID" value="NZ_NIDE01000005.1"/>
</dbReference>
<comment type="catalytic activity">
    <reaction evidence="2">
        <text>a quinone + NADH + 5 H(+)(in) = a quinol + NAD(+) + 4 H(+)(out)</text>
        <dbReference type="Rhea" id="RHEA:57888"/>
        <dbReference type="ChEBI" id="CHEBI:15378"/>
        <dbReference type="ChEBI" id="CHEBI:24646"/>
        <dbReference type="ChEBI" id="CHEBI:57540"/>
        <dbReference type="ChEBI" id="CHEBI:57945"/>
        <dbReference type="ChEBI" id="CHEBI:132124"/>
    </reaction>
</comment>
<keyword evidence="3" id="KW-0830">Ubiquinone</keyword>
<comment type="similarity">
    <text evidence="1 2">Belongs to the complex I subunit 6 family.</text>
</comment>
<proteinExistence type="inferred from homology"/>
<gene>
    <name evidence="3" type="ORF">FRUB_03736</name>
</gene>
<dbReference type="GO" id="GO:0005886">
    <property type="term" value="C:plasma membrane"/>
    <property type="evidence" value="ECO:0007669"/>
    <property type="project" value="UniProtKB-SubCell"/>
</dbReference>
<evidence type="ECO:0000313" key="4">
    <source>
        <dbReference type="Proteomes" id="UP000214646"/>
    </source>
</evidence>
<evidence type="ECO:0000313" key="3">
    <source>
        <dbReference type="EMBL" id="OWK41658.1"/>
    </source>
</evidence>
<keyword evidence="4" id="KW-1185">Reference proteome</keyword>
<protein>
    <recommendedName>
        <fullName evidence="2">NADH-quinone oxidoreductase subunit J</fullName>
        <ecNumber evidence="2">7.1.1.-</ecNumber>
    </recommendedName>
</protein>
<evidence type="ECO:0000256" key="1">
    <source>
        <dbReference type="ARBA" id="ARBA00005698"/>
    </source>
</evidence>
<dbReference type="PANTHER" id="PTHR33269:SF17">
    <property type="entry name" value="NADH-UBIQUINONE OXIDOREDUCTASE CHAIN 6"/>
    <property type="match status" value="1"/>
</dbReference>